<gene>
    <name evidence="1" type="ORF">HLUCCX10_03175</name>
</gene>
<reference evidence="1 2" key="1">
    <citation type="submission" date="2015-09" db="EMBL/GenBank/DDBJ databases">
        <title>Identification and resolution of microdiversity through metagenomic sequencing of parallel consortia.</title>
        <authorList>
            <person name="Nelson W.C."/>
            <person name="Romine M.F."/>
            <person name="Lindemann S.R."/>
        </authorList>
    </citation>
    <scope>NUCLEOTIDE SEQUENCE [LARGE SCALE GENOMIC DNA]</scope>
    <source>
        <strain evidence="1">HL-49</strain>
    </source>
</reference>
<protein>
    <submittedName>
        <fullName evidence="1">Uncharacterized protein</fullName>
    </submittedName>
</protein>
<sequence>MIGFEIKSEKENLKAGLEEGVVSVIFTRVKNEEIDRMDLSVGGLTMEKEENHKWIDRDLTIGEKFKIKVVEISNASPSQKLQRAPLEKLSVDDKLRKYHKLKKELEGRGLI</sequence>
<evidence type="ECO:0000313" key="2">
    <source>
        <dbReference type="Proteomes" id="UP000050421"/>
    </source>
</evidence>
<proteinExistence type="predicted"/>
<comment type="caution">
    <text evidence="1">The sequence shown here is derived from an EMBL/GenBank/DDBJ whole genome shotgun (WGS) entry which is preliminary data.</text>
</comment>
<dbReference type="AlphaFoldDB" id="A0A0P8AT34"/>
<name>A0A0P8AT34_9BACT</name>
<organism evidence="1 2">
    <name type="scientific">Algoriphagus marincola HL-49</name>
    <dbReference type="NCBI Taxonomy" id="1305737"/>
    <lineage>
        <taxon>Bacteria</taxon>
        <taxon>Pseudomonadati</taxon>
        <taxon>Bacteroidota</taxon>
        <taxon>Cytophagia</taxon>
        <taxon>Cytophagales</taxon>
        <taxon>Cyclobacteriaceae</taxon>
        <taxon>Algoriphagus</taxon>
    </lineage>
</organism>
<dbReference type="EMBL" id="LJXT01000012">
    <property type="protein sequence ID" value="KPQ19301.1"/>
    <property type="molecule type" value="Genomic_DNA"/>
</dbReference>
<dbReference type="Proteomes" id="UP000050421">
    <property type="component" value="Unassembled WGS sequence"/>
</dbReference>
<evidence type="ECO:0000313" key="1">
    <source>
        <dbReference type="EMBL" id="KPQ19301.1"/>
    </source>
</evidence>
<accession>A0A0P8AT34</accession>
<dbReference type="PATRIC" id="fig|1305737.6.peg.1310"/>